<keyword evidence="3" id="KW-0342">GTP-binding</keyword>
<dbReference type="InterPro" id="IPR045058">
    <property type="entry name" value="GIMA/IAN/Toc"/>
</dbReference>
<dbReference type="PROSITE" id="PS51720">
    <property type="entry name" value="G_AIG1"/>
    <property type="match status" value="1"/>
</dbReference>
<feature type="region of interest" description="Disordered" evidence="4">
    <location>
        <begin position="371"/>
        <end position="406"/>
    </location>
</feature>
<reference evidence="6" key="1">
    <citation type="submission" date="2025-08" db="UniProtKB">
        <authorList>
            <consortium name="Ensembl"/>
        </authorList>
    </citation>
    <scope>IDENTIFICATION</scope>
</reference>
<evidence type="ECO:0000259" key="5">
    <source>
        <dbReference type="PROSITE" id="PS51720"/>
    </source>
</evidence>
<gene>
    <name evidence="6" type="primary">LOC107566091</name>
</gene>
<feature type="compositionally biased region" description="Basic and acidic residues" evidence="4">
    <location>
        <begin position="145"/>
        <end position="155"/>
    </location>
</feature>
<dbReference type="PANTHER" id="PTHR10903:SF170">
    <property type="entry name" value="GTPASE IMAP FAMILY MEMBER 7"/>
    <property type="match status" value="1"/>
</dbReference>
<reference evidence="6" key="2">
    <citation type="submission" date="2025-09" db="UniProtKB">
        <authorList>
            <consortium name="Ensembl"/>
        </authorList>
    </citation>
    <scope>IDENTIFICATION</scope>
</reference>
<dbReference type="InterPro" id="IPR027417">
    <property type="entry name" value="P-loop_NTPase"/>
</dbReference>
<dbReference type="Pfam" id="PF04548">
    <property type="entry name" value="AIG1"/>
    <property type="match status" value="2"/>
</dbReference>
<evidence type="ECO:0000313" key="7">
    <source>
        <dbReference type="Proteomes" id="UP000472262"/>
    </source>
</evidence>
<evidence type="ECO:0000313" key="6">
    <source>
        <dbReference type="Ensembl" id="ENSSGRP00000112306.1"/>
    </source>
</evidence>
<name>A0A672TBX1_SINGR</name>
<proteinExistence type="inferred from homology"/>
<sequence length="424" mass="48878">MRNITVITHLLQSQKQFSPPEPHVIILVLQHKDFSKNKIKKLRSLLSRFGEQAMKHTVILTTDDETCDDELKSVKEKELIQPLSKECGGGRLLLQNAQHSQLLKKVDEIITHSKYKETQQVSALDQEDRRSECSVRRKGRAAGSEYRKHDESQKEIREENSSWKLEVRDLRIALLGKNVSENNRVANLILGTNVFETLPELPVERKFQQHSQRVGGGLKNRRVMVINSPQLLQPHLSLHQITQAVRECVNLSAPGPHVFILILQHNDFTEEDGYRVKSVLKEFSEEVIKRTIVITTDEKTYISKISSMIKNNAIHQLIKECGGGHLQFDERKPEWLSEIFSRVDTMLKGNQEEYLTCELYKDGIGTSVDEEQIRSNDSVRSEEEIKKSSHHKDDGKPKERQKWESDEGRGFFSKIFSNVELLRV</sequence>
<evidence type="ECO:0000256" key="1">
    <source>
        <dbReference type="ARBA" id="ARBA00008535"/>
    </source>
</evidence>
<keyword evidence="7" id="KW-1185">Reference proteome</keyword>
<dbReference type="Ensembl" id="ENSSGRT00000119286.1">
    <property type="protein sequence ID" value="ENSSGRP00000112306.1"/>
    <property type="gene ID" value="ENSSGRG00000055191.1"/>
</dbReference>
<protein>
    <submittedName>
        <fullName evidence="6">GTPase IMAP family member 8-like</fullName>
    </submittedName>
</protein>
<feature type="domain" description="AIG1-type G" evidence="5">
    <location>
        <begin position="167"/>
        <end position="364"/>
    </location>
</feature>
<evidence type="ECO:0000256" key="2">
    <source>
        <dbReference type="ARBA" id="ARBA00022741"/>
    </source>
</evidence>
<feature type="region of interest" description="Disordered" evidence="4">
    <location>
        <begin position="127"/>
        <end position="155"/>
    </location>
</feature>
<dbReference type="GO" id="GO:0005525">
    <property type="term" value="F:GTP binding"/>
    <property type="evidence" value="ECO:0007669"/>
    <property type="project" value="UniProtKB-KW"/>
</dbReference>
<dbReference type="PANTHER" id="PTHR10903">
    <property type="entry name" value="GTPASE, IMAP FAMILY MEMBER-RELATED"/>
    <property type="match status" value="1"/>
</dbReference>
<organism evidence="6 7">
    <name type="scientific">Sinocyclocheilus grahami</name>
    <name type="common">Dianchi golden-line fish</name>
    <name type="synonym">Barbus grahami</name>
    <dbReference type="NCBI Taxonomy" id="75366"/>
    <lineage>
        <taxon>Eukaryota</taxon>
        <taxon>Metazoa</taxon>
        <taxon>Chordata</taxon>
        <taxon>Craniata</taxon>
        <taxon>Vertebrata</taxon>
        <taxon>Euteleostomi</taxon>
        <taxon>Actinopterygii</taxon>
        <taxon>Neopterygii</taxon>
        <taxon>Teleostei</taxon>
        <taxon>Ostariophysi</taxon>
        <taxon>Cypriniformes</taxon>
        <taxon>Cyprinidae</taxon>
        <taxon>Cyprininae</taxon>
        <taxon>Sinocyclocheilus</taxon>
    </lineage>
</organism>
<evidence type="ECO:0000256" key="3">
    <source>
        <dbReference type="ARBA" id="ARBA00023134"/>
    </source>
</evidence>
<comment type="similarity">
    <text evidence="1">Belongs to the TRAFAC class TrmE-Era-EngA-EngB-Septin-like GTPase superfamily. AIG1/Toc34/Toc159-like paraseptin GTPase family. IAN subfamily.</text>
</comment>
<keyword evidence="2" id="KW-0547">Nucleotide-binding</keyword>
<dbReference type="Proteomes" id="UP000472262">
    <property type="component" value="Unassembled WGS sequence"/>
</dbReference>
<accession>A0A672TBX1</accession>
<evidence type="ECO:0000256" key="4">
    <source>
        <dbReference type="SAM" id="MobiDB-lite"/>
    </source>
</evidence>
<dbReference type="Gene3D" id="3.40.50.300">
    <property type="entry name" value="P-loop containing nucleotide triphosphate hydrolases"/>
    <property type="match status" value="2"/>
</dbReference>
<dbReference type="InterPro" id="IPR006703">
    <property type="entry name" value="G_AIG1"/>
</dbReference>
<dbReference type="AlphaFoldDB" id="A0A672TBX1"/>